<evidence type="ECO:0000313" key="1">
    <source>
        <dbReference type="EMBL" id="KAJ1209698.1"/>
    </source>
</evidence>
<evidence type="ECO:0000313" key="2">
    <source>
        <dbReference type="Proteomes" id="UP001066276"/>
    </source>
</evidence>
<dbReference type="Proteomes" id="UP001066276">
    <property type="component" value="Chromosome 1_2"/>
</dbReference>
<comment type="caution">
    <text evidence="1">The sequence shown here is derived from an EMBL/GenBank/DDBJ whole genome shotgun (WGS) entry which is preliminary data.</text>
</comment>
<proteinExistence type="predicted"/>
<accession>A0AAV7W8L0</accession>
<name>A0AAV7W8L0_PLEWA</name>
<keyword evidence="2" id="KW-1185">Reference proteome</keyword>
<dbReference type="EMBL" id="JANPWB010000002">
    <property type="protein sequence ID" value="KAJ1209698.1"/>
    <property type="molecule type" value="Genomic_DNA"/>
</dbReference>
<reference evidence="1" key="1">
    <citation type="journal article" date="2022" name="bioRxiv">
        <title>Sequencing and chromosome-scale assembly of the giantPleurodeles waltlgenome.</title>
        <authorList>
            <person name="Brown T."/>
            <person name="Elewa A."/>
            <person name="Iarovenko S."/>
            <person name="Subramanian E."/>
            <person name="Araus A.J."/>
            <person name="Petzold A."/>
            <person name="Susuki M."/>
            <person name="Suzuki K.-i.T."/>
            <person name="Hayashi T."/>
            <person name="Toyoda A."/>
            <person name="Oliveira C."/>
            <person name="Osipova E."/>
            <person name="Leigh N.D."/>
            <person name="Simon A."/>
            <person name="Yun M.H."/>
        </authorList>
    </citation>
    <scope>NUCLEOTIDE SEQUENCE</scope>
    <source>
        <strain evidence="1">20211129_DDA</strain>
        <tissue evidence="1">Liver</tissue>
    </source>
</reference>
<gene>
    <name evidence="1" type="ORF">NDU88_005071</name>
</gene>
<sequence>MAASPCLFRATAQGARIRPAGAIAPLRPDFQALRAKGSDPVCPLRESTSQRRSVDESGLLGWLGSLRQIVDDVQPMEHPGRDRLPISTALKVGKL</sequence>
<protein>
    <submittedName>
        <fullName evidence="1">Uncharacterized protein</fullName>
    </submittedName>
</protein>
<organism evidence="1 2">
    <name type="scientific">Pleurodeles waltl</name>
    <name type="common">Iberian ribbed newt</name>
    <dbReference type="NCBI Taxonomy" id="8319"/>
    <lineage>
        <taxon>Eukaryota</taxon>
        <taxon>Metazoa</taxon>
        <taxon>Chordata</taxon>
        <taxon>Craniata</taxon>
        <taxon>Vertebrata</taxon>
        <taxon>Euteleostomi</taxon>
        <taxon>Amphibia</taxon>
        <taxon>Batrachia</taxon>
        <taxon>Caudata</taxon>
        <taxon>Salamandroidea</taxon>
        <taxon>Salamandridae</taxon>
        <taxon>Pleurodelinae</taxon>
        <taxon>Pleurodeles</taxon>
    </lineage>
</organism>
<dbReference type="AlphaFoldDB" id="A0AAV7W8L0"/>